<keyword evidence="2" id="KW-1003">Cell membrane</keyword>
<keyword evidence="4" id="KW-0732">Signal</keyword>
<evidence type="ECO:0000313" key="6">
    <source>
        <dbReference type="Proteomes" id="UP000678679"/>
    </source>
</evidence>
<dbReference type="PANTHER" id="PTHR47197">
    <property type="entry name" value="PROTEIN NIRF"/>
    <property type="match status" value="1"/>
</dbReference>
<evidence type="ECO:0000256" key="2">
    <source>
        <dbReference type="ARBA" id="ARBA00022475"/>
    </source>
</evidence>
<reference evidence="5 6" key="1">
    <citation type="submission" date="2021-05" db="EMBL/GenBank/DDBJ databases">
        <title>Comparative genomic studies on the polysaccharide-degrading batcterial strains of the Flammeovirga genus.</title>
        <authorList>
            <person name="Zewei F."/>
            <person name="Zheng Z."/>
            <person name="Yu L."/>
            <person name="Ruyue G."/>
            <person name="Yanhong M."/>
            <person name="Yuanyuan C."/>
            <person name="Jingyan G."/>
            <person name="Wenjun H."/>
        </authorList>
    </citation>
    <scope>NUCLEOTIDE SEQUENCE [LARGE SCALE GENOMIC DNA]</scope>
    <source>
        <strain evidence="5 6">NBRC:100898</strain>
    </source>
</reference>
<dbReference type="RefSeq" id="WP_169662235.1">
    <property type="nucleotide sequence ID" value="NZ_CP076133.1"/>
</dbReference>
<dbReference type="Gene3D" id="2.130.10.10">
    <property type="entry name" value="YVTN repeat-like/Quinoprotein amine dehydrogenase"/>
    <property type="match status" value="1"/>
</dbReference>
<dbReference type="GO" id="GO:0005886">
    <property type="term" value="C:plasma membrane"/>
    <property type="evidence" value="ECO:0007669"/>
    <property type="project" value="UniProtKB-SubCell"/>
</dbReference>
<dbReference type="AlphaFoldDB" id="A0AAX1NCY9"/>
<proteinExistence type="predicted"/>
<name>A0AAX1NCY9_9BACT</name>
<keyword evidence="6" id="KW-1185">Reference proteome</keyword>
<comment type="subcellular location">
    <subcellularLocation>
        <location evidence="1">Cell membrane</location>
    </subcellularLocation>
</comment>
<organism evidence="5 6">
    <name type="scientific">Flammeovirga yaeyamensis</name>
    <dbReference type="NCBI Taxonomy" id="367791"/>
    <lineage>
        <taxon>Bacteria</taxon>
        <taxon>Pseudomonadati</taxon>
        <taxon>Bacteroidota</taxon>
        <taxon>Cytophagia</taxon>
        <taxon>Cytophagales</taxon>
        <taxon>Flammeovirgaceae</taxon>
        <taxon>Flammeovirga</taxon>
    </lineage>
</organism>
<evidence type="ECO:0000313" key="5">
    <source>
        <dbReference type="EMBL" id="QWG05087.1"/>
    </source>
</evidence>
<protein>
    <submittedName>
        <fullName evidence="5">SdiA-regulated domain-containing protein</fullName>
    </submittedName>
</protein>
<feature type="signal peptide" evidence="4">
    <location>
        <begin position="1"/>
        <end position="23"/>
    </location>
</feature>
<evidence type="ECO:0000256" key="1">
    <source>
        <dbReference type="ARBA" id="ARBA00004236"/>
    </source>
</evidence>
<accession>A0AAX1NCY9</accession>
<dbReference type="Proteomes" id="UP000678679">
    <property type="component" value="Chromosome 2"/>
</dbReference>
<evidence type="ECO:0000256" key="3">
    <source>
        <dbReference type="ARBA" id="ARBA00023136"/>
    </source>
</evidence>
<keyword evidence="3" id="KW-0472">Membrane</keyword>
<sequence>MKIAKHLSIIFLMTICASFISCAQNTDTSFFTSPQKKWILPSKLDEISGLTWYDKNTIACVNDEKGNIYFYNIEEKEVTRKIDFGKDGDYEGITYQKPFFYVINSKGKLHIINEKTNEVEKVQLPFTSENDVEGLCMFDKKHLLVALKGKGGLQGKKADFKGIYKVEIAQPNNTTLAYTLPKGLRVSPSGIYFDKKNKEVYVLSHRSSQLFLLDSQSGNIKETFALPKKIHAQPEGICLSNDGRIFISNERGSQYNAKLYQFTFKR</sequence>
<feature type="chain" id="PRO_5043387748" evidence="4">
    <location>
        <begin position="24"/>
        <end position="266"/>
    </location>
</feature>
<dbReference type="InterPro" id="IPR051200">
    <property type="entry name" value="Host-pathogen_enzymatic-act"/>
</dbReference>
<dbReference type="InterPro" id="IPR009722">
    <property type="entry name" value="YjiK/CarP"/>
</dbReference>
<dbReference type="PROSITE" id="PS51257">
    <property type="entry name" value="PROKAR_LIPOPROTEIN"/>
    <property type="match status" value="1"/>
</dbReference>
<dbReference type="KEGG" id="fya:KMW28_21930"/>
<dbReference type="PANTHER" id="PTHR47197:SF3">
    <property type="entry name" value="DIHYDRO-HEME D1 DEHYDROGENASE"/>
    <property type="match status" value="1"/>
</dbReference>
<evidence type="ECO:0000256" key="4">
    <source>
        <dbReference type="SAM" id="SignalP"/>
    </source>
</evidence>
<dbReference type="Pfam" id="PF06977">
    <property type="entry name" value="SdiA-regulated"/>
    <property type="match status" value="1"/>
</dbReference>
<gene>
    <name evidence="5" type="ORF">KMW28_21930</name>
</gene>
<dbReference type="InterPro" id="IPR015943">
    <property type="entry name" value="WD40/YVTN_repeat-like_dom_sf"/>
</dbReference>
<dbReference type="EMBL" id="CP076133">
    <property type="protein sequence ID" value="QWG05087.1"/>
    <property type="molecule type" value="Genomic_DNA"/>
</dbReference>
<dbReference type="SUPFAM" id="SSF63825">
    <property type="entry name" value="YWTD domain"/>
    <property type="match status" value="1"/>
</dbReference>